<keyword evidence="3 5" id="KW-0687">Ribonucleoprotein</keyword>
<dbReference type="PANTHER" id="PTHR12534">
    <property type="entry name" value="30S RIBOSOMAL PROTEIN S2 PROKARYOTIC AND ORGANELLAR"/>
    <property type="match status" value="1"/>
</dbReference>
<dbReference type="PANTHER" id="PTHR12534:SF0">
    <property type="entry name" value="SMALL RIBOSOMAL SUBUNIT PROTEIN US2M"/>
    <property type="match status" value="1"/>
</dbReference>
<evidence type="ECO:0000256" key="2">
    <source>
        <dbReference type="ARBA" id="ARBA00022980"/>
    </source>
</evidence>
<dbReference type="GO" id="GO:0022627">
    <property type="term" value="C:cytosolic small ribosomal subunit"/>
    <property type="evidence" value="ECO:0007669"/>
    <property type="project" value="TreeGrafter"/>
</dbReference>
<dbReference type="CDD" id="cd01425">
    <property type="entry name" value="RPS2"/>
    <property type="match status" value="1"/>
</dbReference>
<gene>
    <name evidence="5 7" type="primary">rpsB</name>
    <name evidence="7" type="ORF">HY768_00190</name>
</gene>
<evidence type="ECO:0000256" key="4">
    <source>
        <dbReference type="ARBA" id="ARBA00035256"/>
    </source>
</evidence>
<dbReference type="EMBL" id="JACQXR010000003">
    <property type="protein sequence ID" value="MBI4725642.1"/>
    <property type="molecule type" value="Genomic_DNA"/>
</dbReference>
<dbReference type="Gene3D" id="3.40.50.10490">
    <property type="entry name" value="Glucose-6-phosphate isomerase like protein, domain 1"/>
    <property type="match status" value="1"/>
</dbReference>
<comment type="similarity">
    <text evidence="1 5">Belongs to the universal ribosomal protein uS2 family.</text>
</comment>
<evidence type="ECO:0000313" key="7">
    <source>
        <dbReference type="EMBL" id="MBI4725642.1"/>
    </source>
</evidence>
<dbReference type="GO" id="GO:0003735">
    <property type="term" value="F:structural constituent of ribosome"/>
    <property type="evidence" value="ECO:0007669"/>
    <property type="project" value="InterPro"/>
</dbReference>
<dbReference type="InterPro" id="IPR018130">
    <property type="entry name" value="Ribosomal_uS2_CS"/>
</dbReference>
<dbReference type="PRINTS" id="PR00395">
    <property type="entry name" value="RIBOSOMALS2"/>
</dbReference>
<comment type="caution">
    <text evidence="7">The sequence shown here is derived from an EMBL/GenBank/DDBJ whole genome shotgun (WGS) entry which is preliminary data.</text>
</comment>
<evidence type="ECO:0000256" key="1">
    <source>
        <dbReference type="ARBA" id="ARBA00006242"/>
    </source>
</evidence>
<dbReference type="HAMAP" id="MF_00291_B">
    <property type="entry name" value="Ribosomal_uS2_B"/>
    <property type="match status" value="1"/>
</dbReference>
<organism evidence="7 8">
    <name type="scientific">candidate division TA06 bacterium</name>
    <dbReference type="NCBI Taxonomy" id="2250710"/>
    <lineage>
        <taxon>Bacteria</taxon>
        <taxon>Bacteria division TA06</taxon>
    </lineage>
</organism>
<dbReference type="Pfam" id="PF00318">
    <property type="entry name" value="Ribosomal_S2"/>
    <property type="match status" value="1"/>
</dbReference>
<sequence>MANYTIKDLLEAGVHFGHQAPRWNPKMKKYIFDQRDGIHIIDLQKTMKCLETSLSVIRKMAEQGDEFMFVGTKKQAADVIKEEATRCQMHYVSERWLGGLLTNFATIQKSIRRLKDLDKLSAANFAGYTKKEILGLEREQKKLETVLCGVKEMHRLPGAVFVVDCKKEKLAIAEAKRLEVPVVAMVDTNVDPDDIDYPIPANDDALRSIKLITGLAADAIIEGRASFQKELEAQHQSAAEGKEAPGGAAAPKRHISDRRPPRPQTGRGSDSRGGGPRRDGRPSQGRSRSGPRATAHTAPRPAAHAAPKAEVKTEVKAEVKTEEKK</sequence>
<evidence type="ECO:0000256" key="5">
    <source>
        <dbReference type="HAMAP-Rule" id="MF_00291"/>
    </source>
</evidence>
<dbReference type="NCBIfam" id="TIGR01011">
    <property type="entry name" value="rpsB_bact"/>
    <property type="match status" value="1"/>
</dbReference>
<evidence type="ECO:0000256" key="6">
    <source>
        <dbReference type="SAM" id="MobiDB-lite"/>
    </source>
</evidence>
<dbReference type="AlphaFoldDB" id="A0A933MH40"/>
<evidence type="ECO:0000256" key="3">
    <source>
        <dbReference type="ARBA" id="ARBA00023274"/>
    </source>
</evidence>
<dbReference type="Gene3D" id="1.10.287.610">
    <property type="entry name" value="Helix hairpin bin"/>
    <property type="match status" value="1"/>
</dbReference>
<dbReference type="InterPro" id="IPR001865">
    <property type="entry name" value="Ribosomal_uS2"/>
</dbReference>
<accession>A0A933MH40</accession>
<protein>
    <recommendedName>
        <fullName evidence="4 5">Small ribosomal subunit protein uS2</fullName>
    </recommendedName>
</protein>
<proteinExistence type="inferred from homology"/>
<name>A0A933MH40_UNCT6</name>
<feature type="region of interest" description="Disordered" evidence="6">
    <location>
        <begin position="231"/>
        <end position="325"/>
    </location>
</feature>
<dbReference type="InterPro" id="IPR005706">
    <property type="entry name" value="Ribosomal_uS2_bac/mit/plastid"/>
</dbReference>
<evidence type="ECO:0000313" key="8">
    <source>
        <dbReference type="Proteomes" id="UP000736328"/>
    </source>
</evidence>
<reference evidence="7" key="1">
    <citation type="submission" date="2020-07" db="EMBL/GenBank/DDBJ databases">
        <title>Huge and variable diversity of episymbiotic CPR bacteria and DPANN archaea in groundwater ecosystems.</title>
        <authorList>
            <person name="He C.Y."/>
            <person name="Keren R."/>
            <person name="Whittaker M."/>
            <person name="Farag I.F."/>
            <person name="Doudna J."/>
            <person name="Cate J.H.D."/>
            <person name="Banfield J.F."/>
        </authorList>
    </citation>
    <scope>NUCLEOTIDE SEQUENCE</scope>
    <source>
        <strain evidence="7">NC_groundwater_1520_Pr4_B-0.1um_53_5</strain>
    </source>
</reference>
<dbReference type="InterPro" id="IPR023591">
    <property type="entry name" value="Ribosomal_uS2_flav_dom_sf"/>
</dbReference>
<feature type="compositionally biased region" description="Basic and acidic residues" evidence="6">
    <location>
        <begin position="307"/>
        <end position="325"/>
    </location>
</feature>
<dbReference type="PROSITE" id="PS00962">
    <property type="entry name" value="RIBOSOMAL_S2_1"/>
    <property type="match status" value="1"/>
</dbReference>
<dbReference type="SUPFAM" id="SSF52313">
    <property type="entry name" value="Ribosomal protein S2"/>
    <property type="match status" value="1"/>
</dbReference>
<feature type="compositionally biased region" description="Low complexity" evidence="6">
    <location>
        <begin position="282"/>
        <end position="306"/>
    </location>
</feature>
<dbReference type="GO" id="GO:0006412">
    <property type="term" value="P:translation"/>
    <property type="evidence" value="ECO:0007669"/>
    <property type="project" value="UniProtKB-UniRule"/>
</dbReference>
<dbReference type="Proteomes" id="UP000736328">
    <property type="component" value="Unassembled WGS sequence"/>
</dbReference>
<keyword evidence="2 5" id="KW-0689">Ribosomal protein</keyword>